<dbReference type="AlphaFoldDB" id="T5KJ93"/>
<proteinExistence type="predicted"/>
<dbReference type="SUPFAM" id="SSF52540">
    <property type="entry name" value="P-loop containing nucleoside triphosphate hydrolases"/>
    <property type="match status" value="1"/>
</dbReference>
<feature type="transmembrane region" description="Helical" evidence="1">
    <location>
        <begin position="208"/>
        <end position="229"/>
    </location>
</feature>
<protein>
    <recommendedName>
        <fullName evidence="4">TraD/TraG TraM recognition site domain-containing protein</fullName>
    </recommendedName>
</protein>
<evidence type="ECO:0000313" key="3">
    <source>
        <dbReference type="Proteomes" id="UP000016033"/>
    </source>
</evidence>
<dbReference type="Proteomes" id="UP000016033">
    <property type="component" value="Unassembled WGS sequence"/>
</dbReference>
<name>T5KJ93_MICMQ</name>
<keyword evidence="1" id="KW-0472">Membrane</keyword>
<comment type="caution">
    <text evidence="2">The sequence shown here is derived from an EMBL/GenBank/DDBJ whole genome shotgun (WGS) entry which is preliminary data.</text>
</comment>
<dbReference type="PATRIC" id="fig|1333857.3.peg.2966"/>
<dbReference type="InterPro" id="IPR027417">
    <property type="entry name" value="P-loop_NTPase"/>
</dbReference>
<evidence type="ECO:0000313" key="2">
    <source>
        <dbReference type="EMBL" id="EQM74808.1"/>
    </source>
</evidence>
<keyword evidence="1" id="KW-0812">Transmembrane</keyword>
<gene>
    <name evidence="2" type="ORF">L687_04945</name>
</gene>
<evidence type="ECO:0008006" key="4">
    <source>
        <dbReference type="Google" id="ProtNLM"/>
    </source>
</evidence>
<dbReference type="Gene3D" id="3.40.50.300">
    <property type="entry name" value="P-loop containing nucleotide triphosphate hydrolases"/>
    <property type="match status" value="1"/>
</dbReference>
<organism evidence="2 3">
    <name type="scientific">Microbacterium maritypicum MF109</name>
    <dbReference type="NCBI Taxonomy" id="1333857"/>
    <lineage>
        <taxon>Bacteria</taxon>
        <taxon>Bacillati</taxon>
        <taxon>Actinomycetota</taxon>
        <taxon>Actinomycetes</taxon>
        <taxon>Micrococcales</taxon>
        <taxon>Microbacteriaceae</taxon>
        <taxon>Microbacterium</taxon>
    </lineage>
</organism>
<accession>T5KJ93</accession>
<reference evidence="2 3" key="1">
    <citation type="journal article" date="2013" name="Genome Announc.">
        <title>Whole-genome sequences of five oyster-associated bacteria show potential for crude oil hydrocarbon degradation.</title>
        <authorList>
            <person name="Chauhan A."/>
            <person name="Green S."/>
            <person name="Pathak A."/>
            <person name="Thomas J."/>
            <person name="Venkatramanan R."/>
        </authorList>
    </citation>
    <scope>NUCLEOTIDE SEQUENCE [LARGE SCALE GENOMIC DNA]</scope>
    <source>
        <strain evidence="2 3">MF109</strain>
    </source>
</reference>
<feature type="transmembrane region" description="Helical" evidence="1">
    <location>
        <begin position="235"/>
        <end position="255"/>
    </location>
</feature>
<sequence>MTSRHSARAFRFTKAGAMHTSATDLGNVASSAIVALPPGATFLTTRTDTGLEHVLVTPDFSDAESVAFAIARSMNARSDEVDEVPDLTRTAHVARLRLDRGSTPRPDTQAGADFTVLSRVIGDMLKPGEWVAMAVRKPSKAESRHNKIWLEHFGVRTHHSLAPNAVVMQLLAGGTDARRAMDLTVRTASAIPGFGLNVTGEKVSPAKLVTSFIVLAVLLVGAGIASMMIPQIAWPWWWTSIPAAAASVVVAVLFGRQVLPSFARSVRRLLPWGQVPVPSRRFGRWQPPKAARTVQNKETGALTEVPAQDGDYPLQENAFLVGPHLPLAFVSPHTGAGSGSASTAARSVPGELRAKVGPRAGVVDDSPVHLSYADMWECMAAIGQPGSGKTALLEHLWGSLACDRKHPGAAFGLPARNAMVAFDTKGDGKATEQYAKWMEFAGDQPDVFHVADPTALEGIELFPDLSGQTAHEWARDVVSAMQYIWGEESIGARSFDTLTNVMQASKLIARHDIAERVVLRTLPTDASPWFYANLLLTNEGDEIGTELFAALADAAVQPDAPAEMAQAVATLSPIYGSGVTQAQRRQLVEAPRTKISALVSAEHWWSRPSTRTWDELLDQDRAVVINTGISPWGHVLDEKLRTDLSSLMLFTLRSAIRRTCVGWFESGRAVWVFADEVKHIANVSAEVISWMRNDARAYGLRCMFATQTPDTLIPELRRILLGFGTLALFKQKEGTTVREIVATLTLSGTTWDTPDLVNLRRYEAIISTIYDGSELEPFNAVMPDYRGERDAGTWAA</sequence>
<evidence type="ECO:0000256" key="1">
    <source>
        <dbReference type="SAM" id="Phobius"/>
    </source>
</evidence>
<dbReference type="EMBL" id="ATAO01000206">
    <property type="protein sequence ID" value="EQM74808.1"/>
    <property type="molecule type" value="Genomic_DNA"/>
</dbReference>
<keyword evidence="1" id="KW-1133">Transmembrane helix</keyword>